<dbReference type="InterPro" id="IPR019734">
    <property type="entry name" value="TPR_rpt"/>
</dbReference>
<evidence type="ECO:0000256" key="1">
    <source>
        <dbReference type="PROSITE-ProRule" id="PRU00339"/>
    </source>
</evidence>
<dbReference type="Gene3D" id="1.25.40.10">
    <property type="entry name" value="Tetratricopeptide repeat domain"/>
    <property type="match status" value="4"/>
</dbReference>
<gene>
    <name evidence="2" type="ORF">DCW38_05420</name>
</gene>
<sequence>MKKFLFIALVIIITMAGCETTQTEAKVNDVDKKDNISDALKYYDFGKEYLKNKQYDSAIKNYANAINDSVDFIDAYVGLGRSYEGKLDYTRAESVYIFTKEKFTKSTAGNNGLGFLYLKLKQYDNSEKAFLNALAIDSADAKSYYGLGQVYDKKKPTAKELSSLKCYEKSCEFDPEDLAAAYAYSKALMKAEKYKEAIDFLKKVSEDHPTFVEPLSNLAEAYLETKQYQEAINTYNKVNQLDSTIVNTYLGIARAYQGLKKYDTAEQYFKRMVVLMPSSTIPYLYLSQMYLDLNNYSKAIDNLNLALAKNPNDENALLLIAQCYFLKVDPNKVNDANYDEAMKILDTSETYFNKLIALNGKFVKESNTGLENIKKRRREIDPTRW</sequence>
<evidence type="ECO:0000313" key="3">
    <source>
        <dbReference type="Proteomes" id="UP000264062"/>
    </source>
</evidence>
<dbReference type="SUPFAM" id="SSF81901">
    <property type="entry name" value="HCP-like"/>
    <property type="match status" value="1"/>
</dbReference>
<name>A0A350HAN7_UNCW3</name>
<feature type="repeat" description="TPR" evidence="1">
    <location>
        <begin position="39"/>
        <end position="72"/>
    </location>
</feature>
<protein>
    <submittedName>
        <fullName evidence="2">Uncharacterized protein</fullName>
    </submittedName>
</protein>
<proteinExistence type="predicted"/>
<dbReference type="EMBL" id="DMZY01000160">
    <property type="protein sequence ID" value="HAV92603.1"/>
    <property type="molecule type" value="Genomic_DNA"/>
</dbReference>
<keyword evidence="1" id="KW-0802">TPR repeat</keyword>
<dbReference type="Proteomes" id="UP000264062">
    <property type="component" value="Unassembled WGS sequence"/>
</dbReference>
<dbReference type="Pfam" id="PF14559">
    <property type="entry name" value="TPR_19"/>
    <property type="match status" value="2"/>
</dbReference>
<accession>A0A350HAN7</accession>
<feature type="repeat" description="TPR" evidence="1">
    <location>
        <begin position="212"/>
        <end position="245"/>
    </location>
</feature>
<dbReference type="PROSITE" id="PS50005">
    <property type="entry name" value="TPR"/>
    <property type="match status" value="4"/>
</dbReference>
<reference evidence="2 3" key="1">
    <citation type="journal article" date="2018" name="Nat. Biotechnol.">
        <title>A standardized bacterial taxonomy based on genome phylogeny substantially revises the tree of life.</title>
        <authorList>
            <person name="Parks D.H."/>
            <person name="Chuvochina M."/>
            <person name="Waite D.W."/>
            <person name="Rinke C."/>
            <person name="Skarshewski A."/>
            <person name="Chaumeil P.A."/>
            <person name="Hugenholtz P."/>
        </authorList>
    </citation>
    <scope>NUCLEOTIDE SEQUENCE [LARGE SCALE GENOMIC DNA]</scope>
    <source>
        <strain evidence="2">UBA9956</strain>
    </source>
</reference>
<dbReference type="SMART" id="SM00028">
    <property type="entry name" value="TPR"/>
    <property type="match status" value="7"/>
</dbReference>
<feature type="repeat" description="TPR" evidence="1">
    <location>
        <begin position="280"/>
        <end position="313"/>
    </location>
</feature>
<feature type="repeat" description="TPR" evidence="1">
    <location>
        <begin position="246"/>
        <end position="279"/>
    </location>
</feature>
<evidence type="ECO:0000313" key="2">
    <source>
        <dbReference type="EMBL" id="HAV92603.1"/>
    </source>
</evidence>
<dbReference type="PROSITE" id="PS51257">
    <property type="entry name" value="PROKAR_LIPOPROTEIN"/>
    <property type="match status" value="1"/>
</dbReference>
<dbReference type="PANTHER" id="PTHR12558:SF13">
    <property type="entry name" value="CELL DIVISION CYCLE PROTEIN 27 HOMOLOG"/>
    <property type="match status" value="1"/>
</dbReference>
<dbReference type="SUPFAM" id="SSF48452">
    <property type="entry name" value="TPR-like"/>
    <property type="match status" value="1"/>
</dbReference>
<dbReference type="InterPro" id="IPR011990">
    <property type="entry name" value="TPR-like_helical_dom_sf"/>
</dbReference>
<organism evidence="2 3">
    <name type="scientific">candidate division WOR-3 bacterium</name>
    <dbReference type="NCBI Taxonomy" id="2052148"/>
    <lineage>
        <taxon>Bacteria</taxon>
        <taxon>Bacteria division WOR-3</taxon>
    </lineage>
</organism>
<dbReference type="Pfam" id="PF13181">
    <property type="entry name" value="TPR_8"/>
    <property type="match status" value="1"/>
</dbReference>
<dbReference type="AlphaFoldDB" id="A0A350HAN7"/>
<dbReference type="PANTHER" id="PTHR12558">
    <property type="entry name" value="CELL DIVISION CYCLE 16,23,27"/>
    <property type="match status" value="1"/>
</dbReference>
<comment type="caution">
    <text evidence="2">The sequence shown here is derived from an EMBL/GenBank/DDBJ whole genome shotgun (WGS) entry which is preliminary data.</text>
</comment>